<keyword evidence="1" id="KW-0808">Transferase</keyword>
<dbReference type="Proteomes" id="UP000562395">
    <property type="component" value="Unassembled WGS sequence"/>
</dbReference>
<protein>
    <submittedName>
        <fullName evidence="1">GNAT superfamily N-acetyltransferase</fullName>
    </submittedName>
</protein>
<dbReference type="EMBL" id="JACICY010000011">
    <property type="protein sequence ID" value="MBB3862250.1"/>
    <property type="molecule type" value="Genomic_DNA"/>
</dbReference>
<gene>
    <name evidence="1" type="ORF">GGQ88_003548</name>
</gene>
<dbReference type="InterPro" id="IPR039968">
    <property type="entry name" value="BcerS-like"/>
</dbReference>
<dbReference type="PANTHER" id="PTHR41368">
    <property type="entry name" value="PROTEIN YGHO"/>
    <property type="match status" value="1"/>
</dbReference>
<keyword evidence="2" id="KW-1185">Reference proteome</keyword>
<dbReference type="SUPFAM" id="SSF55729">
    <property type="entry name" value="Acyl-CoA N-acyltransferases (Nat)"/>
    <property type="match status" value="1"/>
</dbReference>
<evidence type="ECO:0000313" key="2">
    <source>
        <dbReference type="Proteomes" id="UP000562395"/>
    </source>
</evidence>
<proteinExistence type="predicted"/>
<reference evidence="1 2" key="1">
    <citation type="submission" date="2020-08" db="EMBL/GenBank/DDBJ databases">
        <title>Genomic Encyclopedia of Type Strains, Phase IV (KMG-IV): sequencing the most valuable type-strain genomes for metagenomic binning, comparative biology and taxonomic classification.</title>
        <authorList>
            <person name="Goeker M."/>
        </authorList>
    </citation>
    <scope>NUCLEOTIDE SEQUENCE [LARGE SCALE GENOMIC DNA]</scope>
    <source>
        <strain evidence="1 2">DSM 14552</strain>
    </source>
</reference>
<organism evidence="1 2">
    <name type="scientific">Novosphingobium hassiacum</name>
    <dbReference type="NCBI Taxonomy" id="173676"/>
    <lineage>
        <taxon>Bacteria</taxon>
        <taxon>Pseudomonadati</taxon>
        <taxon>Pseudomonadota</taxon>
        <taxon>Alphaproteobacteria</taxon>
        <taxon>Sphingomonadales</taxon>
        <taxon>Sphingomonadaceae</taxon>
        <taxon>Novosphingobium</taxon>
    </lineage>
</organism>
<dbReference type="PANTHER" id="PTHR41368:SF1">
    <property type="entry name" value="PROTEIN YGHO"/>
    <property type="match status" value="1"/>
</dbReference>
<accession>A0A7W6EXM9</accession>
<dbReference type="GO" id="GO:0016740">
    <property type="term" value="F:transferase activity"/>
    <property type="evidence" value="ECO:0007669"/>
    <property type="project" value="UniProtKB-KW"/>
</dbReference>
<name>A0A7W6EXM9_9SPHN</name>
<dbReference type="Gene3D" id="3.40.630.30">
    <property type="match status" value="1"/>
</dbReference>
<evidence type="ECO:0000313" key="1">
    <source>
        <dbReference type="EMBL" id="MBB3862250.1"/>
    </source>
</evidence>
<sequence length="406" mass="45822">MRQIEPQFPDEIGLPANKGKIVAQGEVIITPVSGKSDRKAFIDLTYRLNAGDPAWVPPLRMEAEELITPGKNPFFEHADVQLFLARRGLAVVGRISAHIDHLAIAMPTSQGMGPGTGNWGLLEAEDEAVARALITRAEAWLREQGMTRVLAPLSMSIWEEPGQLIKGFDHSPTVMMGHQPERYNDYILGLDYQLAKTLNCYELDIRPDFPPLIQRIIASGEKNAKIRIRNVDKSKFDAEAALILDILNDAWSDNWGFVPFSESEITYAGKKFKPIVREDLIMIAEYEGEPVAFMMTLPDLNEVLKPMGGKLFPFNWAKLLLWLRKPKVRTMRVPLMGVRKRLQSSRLASQLAFMMIEYIRRNSIRDYGATRSEIGWILEDNQGMNAIAEAIDSHVNKSYAIYDKAL</sequence>
<comment type="caution">
    <text evidence="1">The sequence shown here is derived from an EMBL/GenBank/DDBJ whole genome shotgun (WGS) entry which is preliminary data.</text>
</comment>
<dbReference type="AlphaFoldDB" id="A0A7W6EXM9"/>
<dbReference type="InterPro" id="IPR016181">
    <property type="entry name" value="Acyl_CoA_acyltransferase"/>
</dbReference>